<keyword evidence="6" id="KW-1185">Reference proteome</keyword>
<protein>
    <submittedName>
        <fullName evidence="3">Antigen 34 kDa</fullName>
    </submittedName>
    <submittedName>
        <fullName evidence="4">DUF5336 domain-containing protein</fullName>
    </submittedName>
</protein>
<feature type="compositionally biased region" description="Low complexity" evidence="1">
    <location>
        <begin position="252"/>
        <end position="284"/>
    </location>
</feature>
<evidence type="ECO:0000313" key="7">
    <source>
        <dbReference type="Proteomes" id="UP000255389"/>
    </source>
</evidence>
<dbReference type="GeneID" id="93416623"/>
<keyword evidence="2" id="KW-0472">Membrane</keyword>
<name>A0A0N9YKQ6_MYCFO</name>
<gene>
    <name evidence="5" type="ORF">NCTC1542_03582</name>
    <name evidence="4" type="ORF">R4485_18330</name>
    <name evidence="3" type="ORF">XA26_49490</name>
</gene>
<reference evidence="4" key="3">
    <citation type="submission" date="2023-10" db="EMBL/GenBank/DDBJ databases">
        <title>Mycolicibacterium fortuitum clinical isolates causing pulmonary infections in humans.</title>
        <authorList>
            <person name="Mejia-Ponce P.M."/>
            <person name="Zenteno-Cuevas R."/>
            <person name="Licona-Cassani C."/>
        </authorList>
    </citation>
    <scope>NUCLEOTIDE SEQUENCE</scope>
    <source>
        <strain evidence="4">M8</strain>
    </source>
</reference>
<dbReference type="Proteomes" id="UP000057134">
    <property type="component" value="Chromosome"/>
</dbReference>
<feature type="transmembrane region" description="Helical" evidence="2">
    <location>
        <begin position="56"/>
        <end position="75"/>
    </location>
</feature>
<feature type="transmembrane region" description="Helical" evidence="2">
    <location>
        <begin position="108"/>
        <end position="129"/>
    </location>
</feature>
<dbReference type="EMBL" id="UGQY01000003">
    <property type="protein sequence ID" value="STZ88795.1"/>
    <property type="molecule type" value="Genomic_DNA"/>
</dbReference>
<evidence type="ECO:0000313" key="4">
    <source>
        <dbReference type="EMBL" id="MDV7292129.1"/>
    </source>
</evidence>
<evidence type="ECO:0000256" key="1">
    <source>
        <dbReference type="SAM" id="MobiDB-lite"/>
    </source>
</evidence>
<evidence type="ECO:0000313" key="5">
    <source>
        <dbReference type="EMBL" id="STZ88795.1"/>
    </source>
</evidence>
<evidence type="ECO:0000313" key="3">
    <source>
        <dbReference type="EMBL" id="ALI28744.1"/>
    </source>
</evidence>
<dbReference type="EMBL" id="CP011269">
    <property type="protein sequence ID" value="ALI28744.1"/>
    <property type="molecule type" value="Genomic_DNA"/>
</dbReference>
<dbReference type="Proteomes" id="UP000255389">
    <property type="component" value="Unassembled WGS sequence"/>
</dbReference>
<feature type="region of interest" description="Disordered" evidence="1">
    <location>
        <begin position="167"/>
        <end position="284"/>
    </location>
</feature>
<organism evidence="3 6">
    <name type="scientific">Mycolicibacterium fortuitum</name>
    <name type="common">Mycobacterium fortuitum</name>
    <dbReference type="NCBI Taxonomy" id="1766"/>
    <lineage>
        <taxon>Bacteria</taxon>
        <taxon>Bacillati</taxon>
        <taxon>Actinomycetota</taxon>
        <taxon>Actinomycetes</taxon>
        <taxon>Mycobacteriales</taxon>
        <taxon>Mycobacteriaceae</taxon>
        <taxon>Mycolicibacterium</taxon>
    </lineage>
</organism>
<accession>A0A0N9YKQ6</accession>
<feature type="transmembrane region" description="Helical" evidence="2">
    <location>
        <begin position="135"/>
        <end position="157"/>
    </location>
</feature>
<dbReference type="AlphaFoldDB" id="A0A0N9YKQ6"/>
<feature type="compositionally biased region" description="Low complexity" evidence="1">
    <location>
        <begin position="173"/>
        <end position="242"/>
    </location>
</feature>
<evidence type="ECO:0000256" key="2">
    <source>
        <dbReference type="SAM" id="Phobius"/>
    </source>
</evidence>
<dbReference type="Proteomes" id="UP001186041">
    <property type="component" value="Unassembled WGS sequence"/>
</dbReference>
<sequence>MTYPPSNPGYPPTPQSGSQFDATQQFAKAVPAQTPAAPAAPVAVNVVPGENKLPEILLAVVAGVGLLIYFVSFAFEIQAVIGSLIIAVPLVAGLVAGVSVLPKQKNRVAPAAVLATLGLLLAISVSVAAGGGADWTIWVLLVLTLIQAGAAIAALLFHAGIITPPAPKPQFDQQPQYGQYGGPSQYYGQQHQPQHGGQPYQQAQPQQPGYPSQYGGYSSGPNTGGYPVQSPQGPQGQQGQQPSGPPTPPTGYPTYGQPQQSGSSAPSGGPAQQPPSQQSGPAPS</sequence>
<keyword evidence="2" id="KW-0812">Transmembrane</keyword>
<dbReference type="STRING" id="1766.XA26_49490"/>
<proteinExistence type="predicted"/>
<dbReference type="InterPro" id="IPR035166">
    <property type="entry name" value="DUF5336"/>
</dbReference>
<dbReference type="KEGG" id="mft:XA26_49490"/>
<reference evidence="3 6" key="1">
    <citation type="journal article" date="2015" name="MBio">
        <title>Enzymatic Degradation of Phenazines Can Generate Energy and Protect Sensitive Organisms from Toxicity.</title>
        <authorList>
            <person name="Costa K.C."/>
            <person name="Bergkessel M."/>
            <person name="Saunders S."/>
            <person name="Korlach J."/>
            <person name="Newman D.K."/>
        </authorList>
    </citation>
    <scope>NUCLEOTIDE SEQUENCE [LARGE SCALE GENOMIC DNA]</scope>
    <source>
        <strain evidence="3 6">CT6</strain>
    </source>
</reference>
<keyword evidence="2" id="KW-1133">Transmembrane helix</keyword>
<reference evidence="5 7" key="2">
    <citation type="submission" date="2018-06" db="EMBL/GenBank/DDBJ databases">
        <authorList>
            <consortium name="Pathogen Informatics"/>
            <person name="Doyle S."/>
        </authorList>
    </citation>
    <scope>NUCLEOTIDE SEQUENCE [LARGE SCALE GENOMIC DNA]</scope>
    <source>
        <strain evidence="5 7">NCTC1542</strain>
    </source>
</reference>
<dbReference type="EMBL" id="JAWLVV010000015">
    <property type="protein sequence ID" value="MDV7292129.1"/>
    <property type="molecule type" value="Genomic_DNA"/>
</dbReference>
<feature type="transmembrane region" description="Helical" evidence="2">
    <location>
        <begin position="81"/>
        <end position="101"/>
    </location>
</feature>
<dbReference type="Pfam" id="PF17270">
    <property type="entry name" value="DUF5336"/>
    <property type="match status" value="1"/>
</dbReference>
<dbReference type="PATRIC" id="fig|1766.6.peg.4922"/>
<dbReference type="RefSeq" id="WP_003885049.1">
    <property type="nucleotide sequence ID" value="NZ_CP011269.1"/>
</dbReference>
<evidence type="ECO:0000313" key="6">
    <source>
        <dbReference type="Proteomes" id="UP000057134"/>
    </source>
</evidence>